<dbReference type="RefSeq" id="WP_188980891.1">
    <property type="nucleotide sequence ID" value="NZ_BMPG01000007.1"/>
</dbReference>
<dbReference type="OrthoDB" id="124691at2157"/>
<evidence type="ECO:0000313" key="1">
    <source>
        <dbReference type="EMBL" id="GGL72543.1"/>
    </source>
</evidence>
<dbReference type="EMBL" id="BMPG01000007">
    <property type="protein sequence ID" value="GGL72543.1"/>
    <property type="molecule type" value="Genomic_DNA"/>
</dbReference>
<dbReference type="Pfam" id="PF23957">
    <property type="entry name" value="DUF7286"/>
    <property type="match status" value="1"/>
</dbReference>
<reference evidence="1" key="1">
    <citation type="journal article" date="2014" name="Int. J. Syst. Evol. Microbiol.">
        <title>Complete genome sequence of Corynebacterium casei LMG S-19264T (=DSM 44701T), isolated from a smear-ripened cheese.</title>
        <authorList>
            <consortium name="US DOE Joint Genome Institute (JGI-PGF)"/>
            <person name="Walter F."/>
            <person name="Albersmeier A."/>
            <person name="Kalinowski J."/>
            <person name="Ruckert C."/>
        </authorList>
    </citation>
    <scope>NUCLEOTIDE SEQUENCE</scope>
    <source>
        <strain evidence="1">JCM 19596</strain>
    </source>
</reference>
<gene>
    <name evidence="1" type="ORF">GCM10009039_33140</name>
</gene>
<comment type="caution">
    <text evidence="1">The sequence shown here is derived from an EMBL/GenBank/DDBJ whole genome shotgun (WGS) entry which is preliminary data.</text>
</comment>
<sequence length="937" mass="96930">MTDERGRVPLALVGVALLVASAGVASHVSLAAPQATTPDTDAAAREATVLARLAVADGATRAARAAAAHPVVAPAGPYGDALRADHAFRDALRLRTYAAVRRALANTTTRRGDVTATVALPGIDSPADAERAIGRVHLAERADGGTNVTVTGLRLTLRRDGRVVSRETTAVTVAVATPVLGLHDRVADYAARLDAGPLDGPGLGRRLTARATVVAWGRGWAQYGGAPVANVLATRHVAVTTNAAVLGVQRETLGRADARATTRYRRAAVETGVQDLLGPSAGAVGGAPASPGLPGDAAGTLLGEKKAVSVDVNATADRAFLALDEDLDGVFRDTYRGRIRVETAATTLSTRRVNATAARAGVTAAERGPAVATPGGFVRLATRHRRVRTVRRVGNASLATTSLVTVAVVGRAAPDGRAPDRALVDQPTGLLRDASNAVVRARGGVDTLARRAADGGASTTAATVPLSVPENARKVAVRNVTRLHDRLTRALSTTLSPGAGLDANPRRRLADRLAEQRAALVDAPARYRSLDARAATAARAAYLDAVVERLRGETGGFDAVRRVVAAHADQPLAAATARPERTANASAGDSPVLSVRGTPSYLSTSRVDGRYPLATRNTNLFTVPYADAGDAVADAVVPDPPADASLASAVTTLRALDGVRGNATLRERRAALRSDVAAATDRLRPPLVDALARRTTLTEDARRAAVDAAFARYDGPAVTATAAVNGSLASTVAREAAARGADAPGLRIALRVALREARRTRGRVPGGRVTDARRSAQTALSAVTAEGANRIGDAAKREAAHRVADAGERVLGEKLDDAAARRAAKQRLAQLPAGLPIAPVPGYWYATANAWVVSARGGYERVAVTARTHTPGNDSLTYVRQNETVRVDVDGDGAREVVGRNEEVTFSVSTVVVVVVPPGPRGVGDTDGNADERSTGW</sequence>
<dbReference type="Proteomes" id="UP000607197">
    <property type="component" value="Unassembled WGS sequence"/>
</dbReference>
<dbReference type="InterPro" id="IPR055710">
    <property type="entry name" value="DUF7286"/>
</dbReference>
<protein>
    <submittedName>
        <fullName evidence="1">Uncharacterized protein</fullName>
    </submittedName>
</protein>
<reference evidence="1" key="2">
    <citation type="submission" date="2020-09" db="EMBL/GenBank/DDBJ databases">
        <authorList>
            <person name="Sun Q."/>
            <person name="Ohkuma M."/>
        </authorList>
    </citation>
    <scope>NUCLEOTIDE SEQUENCE</scope>
    <source>
        <strain evidence="1">JCM 19596</strain>
    </source>
</reference>
<organism evidence="1 2">
    <name type="scientific">Halocalculus aciditolerans</name>
    <dbReference type="NCBI Taxonomy" id="1383812"/>
    <lineage>
        <taxon>Archaea</taxon>
        <taxon>Methanobacteriati</taxon>
        <taxon>Methanobacteriota</taxon>
        <taxon>Stenosarchaea group</taxon>
        <taxon>Halobacteria</taxon>
        <taxon>Halobacteriales</taxon>
        <taxon>Halobacteriaceae</taxon>
        <taxon>Halocalculus</taxon>
    </lineage>
</organism>
<evidence type="ECO:0000313" key="2">
    <source>
        <dbReference type="Proteomes" id="UP000607197"/>
    </source>
</evidence>
<keyword evidence="2" id="KW-1185">Reference proteome</keyword>
<dbReference type="AlphaFoldDB" id="A0A830FGL7"/>
<proteinExistence type="predicted"/>
<name>A0A830FGL7_9EURY</name>
<accession>A0A830FGL7</accession>